<dbReference type="EMBL" id="BLAY01000074">
    <property type="protein sequence ID" value="GET39798.1"/>
    <property type="molecule type" value="Genomic_DNA"/>
</dbReference>
<evidence type="ECO:0000256" key="8">
    <source>
        <dbReference type="SAM" id="SignalP"/>
    </source>
</evidence>
<feature type="chain" id="PRO_5043797449" description="hydroxyisourate hydrolase" evidence="8">
    <location>
        <begin position="18"/>
        <end position="178"/>
    </location>
</feature>
<reference evidence="10" key="1">
    <citation type="submission" date="2019-10" db="EMBL/GenBank/DDBJ databases">
        <title>Draft genome sequece of Microseira wollei NIES-4236.</title>
        <authorList>
            <person name="Yamaguchi H."/>
            <person name="Suzuki S."/>
            <person name="Kawachi M."/>
        </authorList>
    </citation>
    <scope>NUCLEOTIDE SEQUENCE</scope>
    <source>
        <strain evidence="10">NIES-4236</strain>
    </source>
</reference>
<name>A0AAV3XC65_9CYAN</name>
<dbReference type="Gene3D" id="2.60.40.180">
    <property type="entry name" value="Transthyretin/hydroxyisourate hydrolase domain"/>
    <property type="match status" value="1"/>
</dbReference>
<dbReference type="SUPFAM" id="SSF49472">
    <property type="entry name" value="Transthyretin (synonym: prealbumin)"/>
    <property type="match status" value="1"/>
</dbReference>
<organism evidence="10 11">
    <name type="scientific">Microseira wollei NIES-4236</name>
    <dbReference type="NCBI Taxonomy" id="2530354"/>
    <lineage>
        <taxon>Bacteria</taxon>
        <taxon>Bacillati</taxon>
        <taxon>Cyanobacteriota</taxon>
        <taxon>Cyanophyceae</taxon>
        <taxon>Oscillatoriophycideae</taxon>
        <taxon>Aerosakkonematales</taxon>
        <taxon>Aerosakkonemataceae</taxon>
        <taxon>Microseira</taxon>
    </lineage>
</organism>
<gene>
    <name evidence="10" type="ORF">MiSe_45700</name>
</gene>
<feature type="domain" description="Transthyretin/hydroxyisourate hydrolase" evidence="9">
    <location>
        <begin position="59"/>
        <end position="171"/>
    </location>
</feature>
<comment type="similarity">
    <text evidence="3">Belongs to the transthyretin family. 5-hydroxyisourate hydrolase subfamily.</text>
</comment>
<comment type="catalytic activity">
    <reaction evidence="1">
        <text>5-hydroxyisourate + H2O = 5-hydroxy-2-oxo-4-ureido-2,5-dihydro-1H-imidazole-5-carboxylate + H(+)</text>
        <dbReference type="Rhea" id="RHEA:23736"/>
        <dbReference type="ChEBI" id="CHEBI:15377"/>
        <dbReference type="ChEBI" id="CHEBI:15378"/>
        <dbReference type="ChEBI" id="CHEBI:18072"/>
        <dbReference type="ChEBI" id="CHEBI:58639"/>
        <dbReference type="EC" id="3.5.2.17"/>
    </reaction>
</comment>
<comment type="caution">
    <text evidence="10">The sequence shown here is derived from an EMBL/GenBank/DDBJ whole genome shotgun (WGS) entry which is preliminary data.</text>
</comment>
<dbReference type="NCBIfam" id="TIGR02962">
    <property type="entry name" value="hdxy_isourate"/>
    <property type="match status" value="1"/>
</dbReference>
<evidence type="ECO:0000259" key="9">
    <source>
        <dbReference type="Pfam" id="PF00576"/>
    </source>
</evidence>
<comment type="function">
    <text evidence="2">Catalyzes the hydrolysis of 5-hydroxyisourate (HIU) to 2-oxo-4-hydroxy-4-carboxy-5-ureidoimidazoline (OHCU).</text>
</comment>
<dbReference type="InterPro" id="IPR023416">
    <property type="entry name" value="Transthyretin/HIU_hydrolase_d"/>
</dbReference>
<keyword evidence="6" id="KW-0659">Purine metabolism</keyword>
<dbReference type="EC" id="3.5.2.17" evidence="5"/>
<dbReference type="GO" id="GO:0033971">
    <property type="term" value="F:hydroxyisourate hydrolase activity"/>
    <property type="evidence" value="ECO:0007669"/>
    <property type="project" value="UniProtKB-EC"/>
</dbReference>
<evidence type="ECO:0000256" key="3">
    <source>
        <dbReference type="ARBA" id="ARBA00009850"/>
    </source>
</evidence>
<dbReference type="CDD" id="cd05822">
    <property type="entry name" value="TLP_HIUase"/>
    <property type="match status" value="1"/>
</dbReference>
<evidence type="ECO:0000256" key="6">
    <source>
        <dbReference type="ARBA" id="ARBA00022631"/>
    </source>
</evidence>
<evidence type="ECO:0000256" key="4">
    <source>
        <dbReference type="ARBA" id="ARBA00011881"/>
    </source>
</evidence>
<evidence type="ECO:0000313" key="11">
    <source>
        <dbReference type="Proteomes" id="UP001050975"/>
    </source>
</evidence>
<keyword evidence="8" id="KW-0732">Signal</keyword>
<keyword evidence="7 10" id="KW-0378">Hydrolase</keyword>
<evidence type="ECO:0000313" key="10">
    <source>
        <dbReference type="EMBL" id="GET39798.1"/>
    </source>
</evidence>
<sequence length="178" mass="19968">MNRRNFLFAGLSLGALAAIPLRTLAQGKPNAIRPKGVRASVRSAYPLRQIAQGESQNHVTTHVLDMMRGKSGQGMRIDFSVLEGDRYRLIKTFITNENGRTDEPMLSGNAIAVGRYEMMFYIADYYKKLGVQLPDPPFFDKVPVRFAIFDATQSYHVPLICTPWTYSTYRGSSGSPKK</sequence>
<accession>A0AAV3XC65</accession>
<evidence type="ECO:0000256" key="1">
    <source>
        <dbReference type="ARBA" id="ARBA00001043"/>
    </source>
</evidence>
<feature type="signal peptide" evidence="8">
    <location>
        <begin position="1"/>
        <end position="17"/>
    </location>
</feature>
<evidence type="ECO:0000256" key="7">
    <source>
        <dbReference type="ARBA" id="ARBA00022801"/>
    </source>
</evidence>
<dbReference type="RefSeq" id="WP_226585369.1">
    <property type="nucleotide sequence ID" value="NZ_BLAY01000074.1"/>
</dbReference>
<dbReference type="InterPro" id="IPR036817">
    <property type="entry name" value="Transthyretin/HIU_hydrolase_sf"/>
</dbReference>
<evidence type="ECO:0000256" key="2">
    <source>
        <dbReference type="ARBA" id="ARBA00002704"/>
    </source>
</evidence>
<dbReference type="Pfam" id="PF00576">
    <property type="entry name" value="Transthyretin"/>
    <property type="match status" value="1"/>
</dbReference>
<evidence type="ECO:0000256" key="5">
    <source>
        <dbReference type="ARBA" id="ARBA00012609"/>
    </source>
</evidence>
<dbReference type="Proteomes" id="UP001050975">
    <property type="component" value="Unassembled WGS sequence"/>
</dbReference>
<proteinExistence type="inferred from homology"/>
<dbReference type="PANTHER" id="PTHR10395:SF7">
    <property type="entry name" value="5-HYDROXYISOURATE HYDROLASE"/>
    <property type="match status" value="1"/>
</dbReference>
<dbReference type="GO" id="GO:0006144">
    <property type="term" value="P:purine nucleobase metabolic process"/>
    <property type="evidence" value="ECO:0007669"/>
    <property type="project" value="UniProtKB-KW"/>
</dbReference>
<dbReference type="InterPro" id="IPR014306">
    <property type="entry name" value="Hydroxyisourate_hydrolase"/>
</dbReference>
<dbReference type="AlphaFoldDB" id="A0AAV3XC65"/>
<keyword evidence="11" id="KW-1185">Reference proteome</keyword>
<dbReference type="PANTHER" id="PTHR10395">
    <property type="entry name" value="URICASE AND TRANSTHYRETIN-RELATED"/>
    <property type="match status" value="1"/>
</dbReference>
<protein>
    <recommendedName>
        <fullName evidence="5">hydroxyisourate hydrolase</fullName>
        <ecNumber evidence="5">3.5.2.17</ecNumber>
    </recommendedName>
</protein>
<comment type="subunit">
    <text evidence="4">Homotetramer.</text>
</comment>